<feature type="domain" description="Pyrrolo-quinoline quinone repeat" evidence="1">
    <location>
        <begin position="57"/>
        <end position="202"/>
    </location>
</feature>
<reference evidence="2 3" key="1">
    <citation type="submission" date="2021-01" db="EMBL/GenBank/DDBJ databases">
        <title>Whole genome shotgun sequence of Verrucosispora lutea NBRC 106530.</title>
        <authorList>
            <person name="Komaki H."/>
            <person name="Tamura T."/>
        </authorList>
    </citation>
    <scope>NUCLEOTIDE SEQUENCE [LARGE SCALE GENOMIC DNA]</scope>
    <source>
        <strain evidence="2 3">NBRC 106530</strain>
    </source>
</reference>
<evidence type="ECO:0000313" key="2">
    <source>
        <dbReference type="EMBL" id="GIJ21791.1"/>
    </source>
</evidence>
<dbReference type="Proteomes" id="UP000643165">
    <property type="component" value="Unassembled WGS sequence"/>
</dbReference>
<name>A0ABQ4IV38_9ACTN</name>
<keyword evidence="3" id="KW-1185">Reference proteome</keyword>
<dbReference type="RefSeq" id="WP_203997783.1">
    <property type="nucleotide sequence ID" value="NZ_BOPB01000011.1"/>
</dbReference>
<dbReference type="SMART" id="SM00564">
    <property type="entry name" value="PQQ"/>
    <property type="match status" value="2"/>
</dbReference>
<evidence type="ECO:0000313" key="3">
    <source>
        <dbReference type="Proteomes" id="UP000643165"/>
    </source>
</evidence>
<dbReference type="SUPFAM" id="SSF50998">
    <property type="entry name" value="Quinoprotein alcohol dehydrogenase-like"/>
    <property type="match status" value="1"/>
</dbReference>
<dbReference type="InterPro" id="IPR018391">
    <property type="entry name" value="PQQ_b-propeller_rpt"/>
</dbReference>
<dbReference type="InterPro" id="IPR002372">
    <property type="entry name" value="PQQ_rpt_dom"/>
</dbReference>
<sequence>MGWADRRRIMAAGTAMAVAATVGVIAYRVLAPAEVSTPARGDYPARSVPAAGVTGRLPVAPLIVDGRLRVYAAPRQVYADQPIDGRSRRTPYWSFRRWPASLDAVVASGTTVVSRWSDGQLVALDARTGQVAWRADGPEPASARATRRTGTAVVWRPSGLSVSTTTDGRPVIVTSGDAEVRAVDLADGGQLWRATVGSGCRESVGTDTGGRLLTVDDCDGPAVIEFRDVATGVVTARWRPLGAGDELTATLIGCGPGGVGCAALRTAGPGDAVARGWLLGPEEPVQTPTLDGPGTELVDDTTVGMVDGVLVGRAVLDGGQRWQIEVGPGRVIAVQPGRVHVLTEANELVTLDPASGAELSRFVLDIGADGTGWAAGDAYAADGYVVVERLRRPVDPDGDDQRYYLTAESLIVAAT</sequence>
<organism evidence="2 3">
    <name type="scientific">Micromonospora lutea</name>
    <dbReference type="NCBI Taxonomy" id="419825"/>
    <lineage>
        <taxon>Bacteria</taxon>
        <taxon>Bacillati</taxon>
        <taxon>Actinomycetota</taxon>
        <taxon>Actinomycetes</taxon>
        <taxon>Micromonosporales</taxon>
        <taxon>Micromonosporaceae</taxon>
        <taxon>Micromonospora</taxon>
    </lineage>
</organism>
<evidence type="ECO:0000259" key="1">
    <source>
        <dbReference type="Pfam" id="PF13360"/>
    </source>
</evidence>
<dbReference type="Pfam" id="PF13360">
    <property type="entry name" value="PQQ_2"/>
    <property type="match status" value="1"/>
</dbReference>
<proteinExistence type="predicted"/>
<dbReference type="Gene3D" id="2.130.10.10">
    <property type="entry name" value="YVTN repeat-like/Quinoprotein amine dehydrogenase"/>
    <property type="match status" value="1"/>
</dbReference>
<gene>
    <name evidence="2" type="ORF">Vlu01_24150</name>
</gene>
<dbReference type="EMBL" id="BOPB01000011">
    <property type="protein sequence ID" value="GIJ21791.1"/>
    <property type="molecule type" value="Genomic_DNA"/>
</dbReference>
<comment type="caution">
    <text evidence="2">The sequence shown here is derived from an EMBL/GenBank/DDBJ whole genome shotgun (WGS) entry which is preliminary data.</text>
</comment>
<accession>A0ABQ4IV38</accession>
<dbReference type="InterPro" id="IPR015943">
    <property type="entry name" value="WD40/YVTN_repeat-like_dom_sf"/>
</dbReference>
<protein>
    <recommendedName>
        <fullName evidence="1">Pyrrolo-quinoline quinone repeat domain-containing protein</fullName>
    </recommendedName>
</protein>
<dbReference type="InterPro" id="IPR011047">
    <property type="entry name" value="Quinoprotein_ADH-like_sf"/>
</dbReference>